<dbReference type="Gene3D" id="3.40.50.150">
    <property type="entry name" value="Vaccinia Virus protein VP39"/>
    <property type="match status" value="1"/>
</dbReference>
<keyword evidence="3" id="KW-1185">Reference proteome</keyword>
<proteinExistence type="predicted"/>
<feature type="domain" description="Methyltransferase" evidence="1">
    <location>
        <begin position="57"/>
        <end position="158"/>
    </location>
</feature>
<sequence>MLLKFPWNSPVIDAAPLRPVSSATGSHSFAARDHFEIESVLDVLSRACPTNLDEQRILEFSCGRPRTPFLLAAAEHRVLAADTDPENLANMAERLVPSTPARADVAARVELRLADMRNFCFPEDFKAIHIPSAGLALFDAAQRCNVLKLAGDHLAPGGLLIISTQEVRRAATSLVGAADSPVVRPVEHTALESRRQPALHWDTDLSIPQSQLIASSWIANACTRLGMTVTFQRSRPDPTYPGHTHVTLAVQHP</sequence>
<dbReference type="EMBL" id="JAPTMY010000045">
    <property type="protein sequence ID" value="MCZ0859280.1"/>
    <property type="molecule type" value="Genomic_DNA"/>
</dbReference>
<dbReference type="GO" id="GO:0008168">
    <property type="term" value="F:methyltransferase activity"/>
    <property type="evidence" value="ECO:0007669"/>
    <property type="project" value="UniProtKB-KW"/>
</dbReference>
<reference evidence="2" key="1">
    <citation type="submission" date="2022-10" db="EMBL/GenBank/DDBJ databases">
        <title>Genome sequence of Actinomyces israelii ATCC 10048.</title>
        <authorList>
            <person name="Watt R.M."/>
            <person name="Tong W.M."/>
        </authorList>
    </citation>
    <scope>NUCLEOTIDE SEQUENCE</scope>
    <source>
        <strain evidence="2">ATCC 10048</strain>
    </source>
</reference>
<protein>
    <submittedName>
        <fullName evidence="2">Class I SAM-dependent methyltransferase</fullName>
    </submittedName>
</protein>
<organism evidence="2 3">
    <name type="scientific">Actinomyces israelii</name>
    <dbReference type="NCBI Taxonomy" id="1659"/>
    <lineage>
        <taxon>Bacteria</taxon>
        <taxon>Bacillati</taxon>
        <taxon>Actinomycetota</taxon>
        <taxon>Actinomycetes</taxon>
        <taxon>Actinomycetales</taxon>
        <taxon>Actinomycetaceae</taxon>
        <taxon>Actinomyces</taxon>
    </lineage>
</organism>
<evidence type="ECO:0000259" key="1">
    <source>
        <dbReference type="Pfam" id="PF13649"/>
    </source>
</evidence>
<comment type="caution">
    <text evidence="2">The sequence shown here is derived from an EMBL/GenBank/DDBJ whole genome shotgun (WGS) entry which is preliminary data.</text>
</comment>
<gene>
    <name evidence="2" type="ORF">OHJ16_14655</name>
</gene>
<dbReference type="Proteomes" id="UP001072034">
    <property type="component" value="Unassembled WGS sequence"/>
</dbReference>
<accession>A0ABT4IC21</accession>
<dbReference type="SUPFAM" id="SSF53335">
    <property type="entry name" value="S-adenosyl-L-methionine-dependent methyltransferases"/>
    <property type="match status" value="1"/>
</dbReference>
<keyword evidence="2" id="KW-0808">Transferase</keyword>
<name>A0ABT4IC21_9ACTO</name>
<dbReference type="InterPro" id="IPR041698">
    <property type="entry name" value="Methyltransf_25"/>
</dbReference>
<keyword evidence="2" id="KW-0489">Methyltransferase</keyword>
<dbReference type="CDD" id="cd02440">
    <property type="entry name" value="AdoMet_MTases"/>
    <property type="match status" value="1"/>
</dbReference>
<dbReference type="InterPro" id="IPR029063">
    <property type="entry name" value="SAM-dependent_MTases_sf"/>
</dbReference>
<evidence type="ECO:0000313" key="2">
    <source>
        <dbReference type="EMBL" id="MCZ0859280.1"/>
    </source>
</evidence>
<evidence type="ECO:0000313" key="3">
    <source>
        <dbReference type="Proteomes" id="UP001072034"/>
    </source>
</evidence>
<dbReference type="RefSeq" id="WP_043564182.1">
    <property type="nucleotide sequence ID" value="NZ_CAJPNG010000193.1"/>
</dbReference>
<dbReference type="Pfam" id="PF13649">
    <property type="entry name" value="Methyltransf_25"/>
    <property type="match status" value="1"/>
</dbReference>
<dbReference type="GO" id="GO:0032259">
    <property type="term" value="P:methylation"/>
    <property type="evidence" value="ECO:0007669"/>
    <property type="project" value="UniProtKB-KW"/>
</dbReference>